<comment type="caution">
    <text evidence="9">The sequence shown here is derived from an EMBL/GenBank/DDBJ whole genome shotgun (WGS) entry which is preliminary data.</text>
</comment>
<keyword evidence="4 7" id="KW-1133">Transmembrane helix</keyword>
<dbReference type="Gene3D" id="1.20.1510.10">
    <property type="entry name" value="Cation efflux protein transmembrane domain"/>
    <property type="match status" value="1"/>
</dbReference>
<dbReference type="RefSeq" id="WP_191865554.1">
    <property type="nucleotide sequence ID" value="NZ_BMZC01000003.1"/>
</dbReference>
<reference evidence="9" key="2">
    <citation type="submission" date="2020-09" db="EMBL/GenBank/DDBJ databases">
        <authorList>
            <person name="Sun Q."/>
            <person name="Kim S."/>
        </authorList>
    </citation>
    <scope>NUCLEOTIDE SEQUENCE</scope>
    <source>
        <strain evidence="9">KCTC 32337</strain>
    </source>
</reference>
<feature type="transmembrane region" description="Helical" evidence="7">
    <location>
        <begin position="108"/>
        <end position="127"/>
    </location>
</feature>
<feature type="transmembrane region" description="Helical" evidence="7">
    <location>
        <begin position="171"/>
        <end position="189"/>
    </location>
</feature>
<evidence type="ECO:0000256" key="3">
    <source>
        <dbReference type="ARBA" id="ARBA00022906"/>
    </source>
</evidence>
<keyword evidence="2 7" id="KW-0812">Transmembrane</keyword>
<protein>
    <recommendedName>
        <fullName evidence="8">Cation efflux protein transmembrane domain-containing protein</fullName>
    </recommendedName>
</protein>
<keyword evidence="3" id="KW-0864">Zinc transport</keyword>
<keyword evidence="3" id="KW-0862">Zinc</keyword>
<feature type="transmembrane region" description="Helical" evidence="7">
    <location>
        <begin position="76"/>
        <end position="96"/>
    </location>
</feature>
<evidence type="ECO:0000256" key="5">
    <source>
        <dbReference type="ARBA" id="ARBA00023136"/>
    </source>
</evidence>
<comment type="subcellular location">
    <subcellularLocation>
        <location evidence="1">Membrane</location>
        <topology evidence="1">Multi-pass membrane protein</topology>
    </subcellularLocation>
</comment>
<evidence type="ECO:0000313" key="9">
    <source>
        <dbReference type="EMBL" id="GGZ54977.1"/>
    </source>
</evidence>
<dbReference type="InterPro" id="IPR027469">
    <property type="entry name" value="Cation_efflux_TMD_sf"/>
</dbReference>
<accession>A0A8H9IE74</accession>
<dbReference type="InterPro" id="IPR050681">
    <property type="entry name" value="CDF/SLC30A"/>
</dbReference>
<feature type="compositionally biased region" description="Polar residues" evidence="6">
    <location>
        <begin position="217"/>
        <end position="238"/>
    </location>
</feature>
<dbReference type="EMBL" id="BMZC01000003">
    <property type="protein sequence ID" value="GGZ54977.1"/>
    <property type="molecule type" value="Genomic_DNA"/>
</dbReference>
<dbReference type="PANTHER" id="PTHR11562:SF17">
    <property type="entry name" value="RE54080P-RELATED"/>
    <property type="match status" value="1"/>
</dbReference>
<name>A0A8H9IE74_9ALTE</name>
<dbReference type="GO" id="GO:0005886">
    <property type="term" value="C:plasma membrane"/>
    <property type="evidence" value="ECO:0007669"/>
    <property type="project" value="TreeGrafter"/>
</dbReference>
<proteinExistence type="predicted"/>
<reference evidence="9" key="1">
    <citation type="journal article" date="2014" name="Int. J. Syst. Evol. Microbiol.">
        <title>Complete genome sequence of Corynebacterium casei LMG S-19264T (=DSM 44701T), isolated from a smear-ripened cheese.</title>
        <authorList>
            <consortium name="US DOE Joint Genome Institute (JGI-PGF)"/>
            <person name="Walter F."/>
            <person name="Albersmeier A."/>
            <person name="Kalinowski J."/>
            <person name="Ruckert C."/>
        </authorList>
    </citation>
    <scope>NUCLEOTIDE SEQUENCE</scope>
    <source>
        <strain evidence="9">KCTC 32337</strain>
    </source>
</reference>
<feature type="transmembrane region" description="Helical" evidence="7">
    <location>
        <begin position="51"/>
        <end position="69"/>
    </location>
</feature>
<evidence type="ECO:0000256" key="1">
    <source>
        <dbReference type="ARBA" id="ARBA00004141"/>
    </source>
</evidence>
<keyword evidence="5 7" id="KW-0472">Membrane</keyword>
<dbReference type="PANTHER" id="PTHR11562">
    <property type="entry name" value="CATION EFFLUX PROTEIN/ ZINC TRANSPORTER"/>
    <property type="match status" value="1"/>
</dbReference>
<feature type="transmembrane region" description="Helical" evidence="7">
    <location>
        <begin position="148"/>
        <end position="165"/>
    </location>
</feature>
<evidence type="ECO:0000256" key="2">
    <source>
        <dbReference type="ARBA" id="ARBA00022692"/>
    </source>
</evidence>
<evidence type="ECO:0000259" key="8">
    <source>
        <dbReference type="Pfam" id="PF01545"/>
    </source>
</evidence>
<sequence>MSECCGVNAQDKEQRTLLWTVLGLNGAMFFVEFIAGWIGQSSGLMADSLDMLADAMVYLIGLYAVGKAIEYKAKAALFNGSLQLLLAGFILFDVLMRIINGSQPQTAVMLWVSLLALGVNLFCFVLLSRYRAGDINMRASWICSRNDMVANVGVIVSAGLVVWLDSAIPDLVIGGIIALVIVQSSWKIVAEAKDILTSNPEVASRTIDNPNEGPPSQKEQGAKKQSSSCCGSYTHSNK</sequence>
<keyword evidence="3" id="KW-0813">Transport</keyword>
<organism evidence="9 10">
    <name type="scientific">Paraglaciecola chathamensis</name>
    <dbReference type="NCBI Taxonomy" id="368405"/>
    <lineage>
        <taxon>Bacteria</taxon>
        <taxon>Pseudomonadati</taxon>
        <taxon>Pseudomonadota</taxon>
        <taxon>Gammaproteobacteria</taxon>
        <taxon>Alteromonadales</taxon>
        <taxon>Alteromonadaceae</taxon>
        <taxon>Paraglaciecola</taxon>
    </lineage>
</organism>
<dbReference type="GO" id="GO:0005385">
    <property type="term" value="F:zinc ion transmembrane transporter activity"/>
    <property type="evidence" value="ECO:0007669"/>
    <property type="project" value="TreeGrafter"/>
</dbReference>
<evidence type="ECO:0000256" key="7">
    <source>
        <dbReference type="SAM" id="Phobius"/>
    </source>
</evidence>
<evidence type="ECO:0000256" key="6">
    <source>
        <dbReference type="SAM" id="MobiDB-lite"/>
    </source>
</evidence>
<feature type="region of interest" description="Disordered" evidence="6">
    <location>
        <begin position="201"/>
        <end position="238"/>
    </location>
</feature>
<gene>
    <name evidence="9" type="ORF">GCM10011274_11300</name>
</gene>
<dbReference type="AlphaFoldDB" id="A0A8H9IE74"/>
<dbReference type="Pfam" id="PF01545">
    <property type="entry name" value="Cation_efflux"/>
    <property type="match status" value="1"/>
</dbReference>
<feature type="transmembrane region" description="Helical" evidence="7">
    <location>
        <begin position="17"/>
        <end position="39"/>
    </location>
</feature>
<dbReference type="InterPro" id="IPR058533">
    <property type="entry name" value="Cation_efflux_TM"/>
</dbReference>
<keyword evidence="3" id="KW-0406">Ion transport</keyword>
<feature type="domain" description="Cation efflux protein transmembrane" evidence="8">
    <location>
        <begin position="19"/>
        <end position="196"/>
    </location>
</feature>
<dbReference type="Proteomes" id="UP000622604">
    <property type="component" value="Unassembled WGS sequence"/>
</dbReference>
<dbReference type="SUPFAM" id="SSF161111">
    <property type="entry name" value="Cation efflux protein transmembrane domain-like"/>
    <property type="match status" value="1"/>
</dbReference>
<evidence type="ECO:0000313" key="10">
    <source>
        <dbReference type="Proteomes" id="UP000622604"/>
    </source>
</evidence>
<evidence type="ECO:0000256" key="4">
    <source>
        <dbReference type="ARBA" id="ARBA00022989"/>
    </source>
</evidence>